<accession>A0A7K0D0N7</accession>
<dbReference type="Proteomes" id="UP000438448">
    <property type="component" value="Unassembled WGS sequence"/>
</dbReference>
<evidence type="ECO:0000313" key="1">
    <source>
        <dbReference type="EMBL" id="MQY18792.1"/>
    </source>
</evidence>
<sequence>MFGALLVGYGRPVNDAVSMAVVAHLARELNAHVPPPFSIDSTGSSLVLLEADGRKARLVASVPLDDVVADLEVGCDRLEDGLADFRDDVAMALRARWPLDEGAGGTPICALETGVLRIRFQGPSSELRLADLNLDPGEPRTAG</sequence>
<name>A0A7K0D0N7_9NOCA</name>
<reference evidence="1 2" key="1">
    <citation type="submission" date="2019-10" db="EMBL/GenBank/DDBJ databases">
        <title>Nocardia macrotermitis sp. nov. and Nocardia aurantia sp. nov., isolated from the gut of fungus growing-termite Macrotermes natalensis.</title>
        <authorList>
            <person name="Benndorf R."/>
            <person name="Schwitalla J."/>
            <person name="Martin K."/>
            <person name="De Beer W."/>
            <person name="Kaster A.-K."/>
            <person name="Vollmers J."/>
            <person name="Poulsen M."/>
            <person name="Beemelmanns C."/>
        </authorList>
    </citation>
    <scope>NUCLEOTIDE SEQUENCE [LARGE SCALE GENOMIC DNA]</scope>
    <source>
        <strain evidence="1 2">RB20</strain>
    </source>
</reference>
<evidence type="ECO:0000313" key="2">
    <source>
        <dbReference type="Proteomes" id="UP000438448"/>
    </source>
</evidence>
<protein>
    <submittedName>
        <fullName evidence="1">Uncharacterized protein</fullName>
    </submittedName>
</protein>
<dbReference type="EMBL" id="WEGK01000003">
    <property type="protein sequence ID" value="MQY18792.1"/>
    <property type="molecule type" value="Genomic_DNA"/>
</dbReference>
<organism evidence="1 2">
    <name type="scientific">Nocardia macrotermitis</name>
    <dbReference type="NCBI Taxonomy" id="2585198"/>
    <lineage>
        <taxon>Bacteria</taxon>
        <taxon>Bacillati</taxon>
        <taxon>Actinomycetota</taxon>
        <taxon>Actinomycetes</taxon>
        <taxon>Mycobacteriales</taxon>
        <taxon>Nocardiaceae</taxon>
        <taxon>Nocardia</taxon>
    </lineage>
</organism>
<comment type="caution">
    <text evidence="1">The sequence shown here is derived from an EMBL/GenBank/DDBJ whole genome shotgun (WGS) entry which is preliminary data.</text>
</comment>
<gene>
    <name evidence="1" type="ORF">NRB20_18710</name>
</gene>
<proteinExistence type="predicted"/>
<keyword evidence="2" id="KW-1185">Reference proteome</keyword>
<dbReference type="AlphaFoldDB" id="A0A7K0D0N7"/>